<organism evidence="2 3">
    <name type="scientific">Phytophthora sojae (strain P6497)</name>
    <name type="common">Soybean stem and root rot agent</name>
    <name type="synonym">Phytophthora megasperma f. sp. glycines</name>
    <dbReference type="NCBI Taxonomy" id="1094619"/>
    <lineage>
        <taxon>Eukaryota</taxon>
        <taxon>Sar</taxon>
        <taxon>Stramenopiles</taxon>
        <taxon>Oomycota</taxon>
        <taxon>Peronosporomycetes</taxon>
        <taxon>Peronosporales</taxon>
        <taxon>Peronosporaceae</taxon>
        <taxon>Phytophthora</taxon>
    </lineage>
</organism>
<dbReference type="RefSeq" id="XP_009527608.1">
    <property type="nucleotide sequence ID" value="XM_009529313.1"/>
</dbReference>
<proteinExistence type="predicted"/>
<reference evidence="2 3" key="1">
    <citation type="journal article" date="2006" name="Science">
        <title>Phytophthora genome sequences uncover evolutionary origins and mechanisms of pathogenesis.</title>
        <authorList>
            <person name="Tyler B.M."/>
            <person name="Tripathy S."/>
            <person name="Zhang X."/>
            <person name="Dehal P."/>
            <person name="Jiang R.H."/>
            <person name="Aerts A."/>
            <person name="Arredondo F.D."/>
            <person name="Baxter L."/>
            <person name="Bensasson D."/>
            <person name="Beynon J.L."/>
            <person name="Chapman J."/>
            <person name="Damasceno C.M."/>
            <person name="Dorrance A.E."/>
            <person name="Dou D."/>
            <person name="Dickerman A.W."/>
            <person name="Dubchak I.L."/>
            <person name="Garbelotto M."/>
            <person name="Gijzen M."/>
            <person name="Gordon S.G."/>
            <person name="Govers F."/>
            <person name="Grunwald N.J."/>
            <person name="Huang W."/>
            <person name="Ivors K.L."/>
            <person name="Jones R.W."/>
            <person name="Kamoun S."/>
            <person name="Krampis K."/>
            <person name="Lamour K.H."/>
            <person name="Lee M.K."/>
            <person name="McDonald W.H."/>
            <person name="Medina M."/>
            <person name="Meijer H.J."/>
            <person name="Nordberg E.K."/>
            <person name="Maclean D.J."/>
            <person name="Ospina-Giraldo M.D."/>
            <person name="Morris P.F."/>
            <person name="Phuntumart V."/>
            <person name="Putnam N.H."/>
            <person name="Rash S."/>
            <person name="Rose J.K."/>
            <person name="Sakihama Y."/>
            <person name="Salamov A.A."/>
            <person name="Savidor A."/>
            <person name="Scheuring C.F."/>
            <person name="Smith B.M."/>
            <person name="Sobral B.W."/>
            <person name="Terry A."/>
            <person name="Torto-Alalibo T.A."/>
            <person name="Win J."/>
            <person name="Xu Z."/>
            <person name="Zhang H."/>
            <person name="Grigoriev I.V."/>
            <person name="Rokhsar D.S."/>
            <person name="Boore J.L."/>
        </authorList>
    </citation>
    <scope>NUCLEOTIDE SEQUENCE [LARGE SCALE GENOMIC DNA]</scope>
    <source>
        <strain evidence="2 3">P6497</strain>
    </source>
</reference>
<evidence type="ECO:0000313" key="2">
    <source>
        <dbReference type="EMBL" id="EGZ18550.1"/>
    </source>
</evidence>
<feature type="region of interest" description="Disordered" evidence="1">
    <location>
        <begin position="513"/>
        <end position="533"/>
    </location>
</feature>
<dbReference type="KEGG" id="psoj:PHYSODRAFT_332316"/>
<evidence type="ECO:0000256" key="1">
    <source>
        <dbReference type="SAM" id="MobiDB-lite"/>
    </source>
</evidence>
<dbReference type="EMBL" id="JH159154">
    <property type="protein sequence ID" value="EGZ18550.1"/>
    <property type="molecule type" value="Genomic_DNA"/>
</dbReference>
<sequence>METLTYYYLRPSAFDTPGYCYGMARAPLAGSEDLPIKKALSGRWRDADDYEVDLAATRVEKRVVTEAEASVASEPMWGATCAWRESRVTNVMPAMDSFKTLTELVDALSCLCSVVTIACSAEIVKLSEHARAFVSVLIRNRVSLDALAIDELAYWIDERFEMLRALLAQAFPTQEDTETAPLFLIDREKQRAFSEYIRRSGCTLPEFVRLLRNETPDDTRPNKALEIPTRNRAWQSYPHRQLWEQIVHHGVRPRWKSQHSRQAEPPKDHGSATRALNILAKNIRKGQDANQYLVLDISLFEVLNGLTCSPFGAVAKGSVPMDIDARIIHELSFPSGDSVNDETLPGDAIDITYDGAPVVARRIVELREAGHDTQMMTGDVKDVNAAFRHIPIQSDYVGRFSGCVPELGILVIDLSCPFGWTDAPGYYWVAGAAIKHLYEHSAPSWSGMIQEEREPFTCSAWCDDYICVKPDIGTRLPEANIALRSAMTEVEVPPELRKPSRLWEHFCEQVHSQKPPLKATAEHGDSGKSGVRS</sequence>
<accession>G4ZFT2</accession>
<dbReference type="InParanoid" id="G4ZFT2"/>
<protein>
    <submittedName>
        <fullName evidence="2">Uncharacterized protein</fullName>
    </submittedName>
</protein>
<gene>
    <name evidence="2" type="ORF">PHYSODRAFT_332316</name>
</gene>
<dbReference type="GeneID" id="20646439"/>
<name>G4ZFT2_PHYSP</name>
<evidence type="ECO:0000313" key="3">
    <source>
        <dbReference type="Proteomes" id="UP000002640"/>
    </source>
</evidence>
<dbReference type="Proteomes" id="UP000002640">
    <property type="component" value="Unassembled WGS sequence"/>
</dbReference>
<keyword evidence="3" id="KW-1185">Reference proteome</keyword>
<dbReference type="AlphaFoldDB" id="G4ZFT2"/>